<accession>A0ABZ2B3M9</accession>
<dbReference type="RefSeq" id="WP_331371388.1">
    <property type="nucleotide sequence ID" value="NZ_CP133148.1"/>
</dbReference>
<keyword evidence="3" id="KW-1185">Reference proteome</keyword>
<dbReference type="EMBL" id="CP133148">
    <property type="protein sequence ID" value="WVT02102.1"/>
    <property type="molecule type" value="Genomic_DNA"/>
</dbReference>
<feature type="compositionally biased region" description="Basic and acidic residues" evidence="1">
    <location>
        <begin position="22"/>
        <end position="34"/>
    </location>
</feature>
<proteinExistence type="predicted"/>
<dbReference type="Proteomes" id="UP001432360">
    <property type="component" value="Chromosome"/>
</dbReference>
<evidence type="ECO:0000313" key="3">
    <source>
        <dbReference type="Proteomes" id="UP001432360"/>
    </source>
</evidence>
<organism evidence="2 3">
    <name type="scientific">Sinorhizobium chiapasense</name>
    <dbReference type="NCBI Taxonomy" id="501572"/>
    <lineage>
        <taxon>Bacteria</taxon>
        <taxon>Pseudomonadati</taxon>
        <taxon>Pseudomonadota</taxon>
        <taxon>Alphaproteobacteria</taxon>
        <taxon>Hyphomicrobiales</taxon>
        <taxon>Rhizobiaceae</taxon>
        <taxon>Sinorhizobium/Ensifer group</taxon>
        <taxon>Sinorhizobium</taxon>
    </lineage>
</organism>
<reference evidence="2" key="1">
    <citation type="submission" date="2023-08" db="EMBL/GenBank/DDBJ databases">
        <title>Complete genome sequence of Sinorhizobium chiapanecum ITTG S70 isolated from Acaciella angustissima nodules in Chiapas-Mexico.</title>
        <authorList>
            <person name="Rincon-Rosales R."/>
            <person name="Rogel M.A."/>
            <person name="Rincon-Medina C.I."/>
            <person name="Guerrero G."/>
            <person name="Manzano-Gomez L.A."/>
            <person name="Lopez-Lopez A."/>
            <person name="Rincon Molina F.A."/>
            <person name="Martinez-Romero E."/>
        </authorList>
    </citation>
    <scope>NUCLEOTIDE SEQUENCE</scope>
    <source>
        <strain evidence="2">ITTG S70</strain>
    </source>
</reference>
<name>A0ABZ2B3M9_9HYPH</name>
<evidence type="ECO:0000256" key="1">
    <source>
        <dbReference type="SAM" id="MobiDB-lite"/>
    </source>
</evidence>
<evidence type="ECO:0000313" key="2">
    <source>
        <dbReference type="EMBL" id="WVT02102.1"/>
    </source>
</evidence>
<feature type="region of interest" description="Disordered" evidence="1">
    <location>
        <begin position="18"/>
        <end position="48"/>
    </location>
</feature>
<protein>
    <submittedName>
        <fullName evidence="2">Uncharacterized protein</fullName>
    </submittedName>
</protein>
<gene>
    <name evidence="2" type="ORF">RB548_11175</name>
</gene>
<sequence>MPVPKYAGHVMFAQARAKGKKYVNDDTRNNRETTGKPTPPPSIGSSYRHRAAQVADRCLLMPKSKPRTVNDLQAVFWPV</sequence>